<reference evidence="1" key="1">
    <citation type="journal article" date="2020" name="Nature">
        <title>Giant virus diversity and host interactions through global metagenomics.</title>
        <authorList>
            <person name="Schulz F."/>
            <person name="Roux S."/>
            <person name="Paez-Espino D."/>
            <person name="Jungbluth S."/>
            <person name="Walsh D.A."/>
            <person name="Denef V.J."/>
            <person name="McMahon K.D."/>
            <person name="Konstantinidis K.T."/>
            <person name="Eloe-Fadrosh E.A."/>
            <person name="Kyrpides N.C."/>
            <person name="Woyke T."/>
        </authorList>
    </citation>
    <scope>NUCLEOTIDE SEQUENCE</scope>
    <source>
        <strain evidence="1">GVMAG-S-1101165-83</strain>
    </source>
</reference>
<dbReference type="AlphaFoldDB" id="A0A6C0K2N6"/>
<proteinExistence type="predicted"/>
<evidence type="ECO:0000313" key="1">
    <source>
        <dbReference type="EMBL" id="QHU10947.1"/>
    </source>
</evidence>
<name>A0A6C0K2N6_9ZZZZ</name>
<organism evidence="1">
    <name type="scientific">viral metagenome</name>
    <dbReference type="NCBI Taxonomy" id="1070528"/>
    <lineage>
        <taxon>unclassified sequences</taxon>
        <taxon>metagenomes</taxon>
        <taxon>organismal metagenomes</taxon>
    </lineage>
</organism>
<protein>
    <submittedName>
        <fullName evidence="1">Uncharacterized protein</fullName>
    </submittedName>
</protein>
<accession>A0A6C0K2N6</accession>
<sequence>MSDFELMDNLSLSISDNIMQVFGVTTLPDKITNSDILDYFANFWGYNEPNYLTKLILGNVASGSFKLQSKDPKSFTKKYLASFGNLNDYAEVQIDKDILMKFLPFVIKDLLIQHFSNVKSQKINVSSNDVSIEDVSSYILNVEKTVDNTELVVILNKMLLHNPFVPWSLDYSGNNKNIKKIMPKINYLIGSPAIIPINILAAIYLKQKIRSKPSTGYITDAEKKYPTLVFMGLFNSEISNSTTPFTKDTMLLLNIYAGKCAYYGILRIILSASYILNQLYNTKGIDLDKFIGELYSLPFNTFSSTMNKIFFSLYLNNVYKNDILNSDLMARHFLEDCFFLPTSFIIDNAKKTFEFTIPQGETELSWEIVIFQYMNWIDSINLKESTSLQIKITDIFTKDTNFNRFNFAKKNTSLLNSLMSDVKFQIFYKWQKKYLIGSIIYTEIQQIVGYPSFYTDFIYLINQYKTTGGKPANPTTSVL</sequence>
<dbReference type="EMBL" id="MN740775">
    <property type="protein sequence ID" value="QHU10947.1"/>
    <property type="molecule type" value="Genomic_DNA"/>
</dbReference>